<gene>
    <name evidence="5" type="ORF">IFO67_10960</name>
</gene>
<dbReference type="InterPro" id="IPR018060">
    <property type="entry name" value="HTH_AraC"/>
</dbReference>
<accession>A0ABR9BAN3</accession>
<dbReference type="PANTHER" id="PTHR46796:SF15">
    <property type="entry name" value="BLL1074 PROTEIN"/>
    <property type="match status" value="1"/>
</dbReference>
<keyword evidence="2" id="KW-0238">DNA-binding</keyword>
<dbReference type="SUPFAM" id="SSF46689">
    <property type="entry name" value="Homeodomain-like"/>
    <property type="match status" value="1"/>
</dbReference>
<sequence>MDTFASLPAIALRHWRFSLDCDTRSAVLPDGCRDLIVVHAPGSPPHWFVSPLADGTLQVPGRAGQRFAGLRFHPAVSIDEAALLDAARRLDADDPLELGARIEEHVQVDHRLAEALQVLASSAGVAPASRALGVSERSLERLLLQATARTPRYWKNLARARRAAAALAGNLPLAEIAAEHGYADQAHLSRDFRRWFGCPPARFRADPALLTMAAEPGYA</sequence>
<keyword evidence="1" id="KW-0805">Transcription regulation</keyword>
<dbReference type="EMBL" id="JACYTO010000002">
    <property type="protein sequence ID" value="MBD8503402.1"/>
    <property type="molecule type" value="Genomic_DNA"/>
</dbReference>
<dbReference type="RefSeq" id="WP_187718242.1">
    <property type="nucleotide sequence ID" value="NZ_JACTAH010000002.1"/>
</dbReference>
<evidence type="ECO:0000259" key="4">
    <source>
        <dbReference type="PROSITE" id="PS01124"/>
    </source>
</evidence>
<dbReference type="SMART" id="SM00342">
    <property type="entry name" value="HTH_ARAC"/>
    <property type="match status" value="1"/>
</dbReference>
<feature type="domain" description="HTH araC/xylS-type" evidence="4">
    <location>
        <begin position="129"/>
        <end position="206"/>
    </location>
</feature>
<evidence type="ECO:0000256" key="2">
    <source>
        <dbReference type="ARBA" id="ARBA00023125"/>
    </source>
</evidence>
<comment type="caution">
    <text evidence="5">The sequence shown here is derived from an EMBL/GenBank/DDBJ whole genome shotgun (WGS) entry which is preliminary data.</text>
</comment>
<protein>
    <submittedName>
        <fullName evidence="5">AraC family transcriptional regulator</fullName>
    </submittedName>
</protein>
<evidence type="ECO:0000313" key="6">
    <source>
        <dbReference type="Proteomes" id="UP000603602"/>
    </source>
</evidence>
<reference evidence="6" key="1">
    <citation type="submission" date="2023-07" db="EMBL/GenBank/DDBJ databases">
        <title>Thauera sp. CAU 1555 isolated from sand of Yaerae Beach.</title>
        <authorList>
            <person name="Kim W."/>
        </authorList>
    </citation>
    <scope>NUCLEOTIDE SEQUENCE [LARGE SCALE GENOMIC DNA]</scope>
    <source>
        <strain evidence="6">CAU 1555</strain>
    </source>
</reference>
<keyword evidence="6" id="KW-1185">Reference proteome</keyword>
<dbReference type="InterPro" id="IPR009057">
    <property type="entry name" value="Homeodomain-like_sf"/>
</dbReference>
<evidence type="ECO:0000256" key="1">
    <source>
        <dbReference type="ARBA" id="ARBA00023015"/>
    </source>
</evidence>
<keyword evidence="3" id="KW-0804">Transcription</keyword>
<dbReference type="PROSITE" id="PS00041">
    <property type="entry name" value="HTH_ARAC_FAMILY_1"/>
    <property type="match status" value="1"/>
</dbReference>
<proteinExistence type="predicted"/>
<dbReference type="Proteomes" id="UP000603602">
    <property type="component" value="Unassembled WGS sequence"/>
</dbReference>
<name>A0ABR9BAN3_9RHOO</name>
<dbReference type="InterPro" id="IPR050204">
    <property type="entry name" value="AraC_XylS_family_regulators"/>
</dbReference>
<evidence type="ECO:0000256" key="3">
    <source>
        <dbReference type="ARBA" id="ARBA00023163"/>
    </source>
</evidence>
<organism evidence="5 6">
    <name type="scientific">Thauera sedimentorum</name>
    <dbReference type="NCBI Taxonomy" id="2767595"/>
    <lineage>
        <taxon>Bacteria</taxon>
        <taxon>Pseudomonadati</taxon>
        <taxon>Pseudomonadota</taxon>
        <taxon>Betaproteobacteria</taxon>
        <taxon>Rhodocyclales</taxon>
        <taxon>Zoogloeaceae</taxon>
        <taxon>Thauera</taxon>
    </lineage>
</organism>
<dbReference type="InterPro" id="IPR018062">
    <property type="entry name" value="HTH_AraC-typ_CS"/>
</dbReference>
<dbReference type="Pfam" id="PF12833">
    <property type="entry name" value="HTH_18"/>
    <property type="match status" value="1"/>
</dbReference>
<dbReference type="PROSITE" id="PS01124">
    <property type="entry name" value="HTH_ARAC_FAMILY_2"/>
    <property type="match status" value="1"/>
</dbReference>
<dbReference type="Gene3D" id="1.10.10.60">
    <property type="entry name" value="Homeodomain-like"/>
    <property type="match status" value="1"/>
</dbReference>
<evidence type="ECO:0000313" key="5">
    <source>
        <dbReference type="EMBL" id="MBD8503402.1"/>
    </source>
</evidence>
<dbReference type="PANTHER" id="PTHR46796">
    <property type="entry name" value="HTH-TYPE TRANSCRIPTIONAL ACTIVATOR RHAS-RELATED"/>
    <property type="match status" value="1"/>
</dbReference>